<feature type="compositionally biased region" description="Low complexity" evidence="3">
    <location>
        <begin position="447"/>
        <end position="467"/>
    </location>
</feature>
<feature type="region of interest" description="Disordered" evidence="3">
    <location>
        <begin position="763"/>
        <end position="795"/>
    </location>
</feature>
<evidence type="ECO:0000256" key="3">
    <source>
        <dbReference type="SAM" id="MobiDB-lite"/>
    </source>
</evidence>
<evidence type="ECO:0000256" key="1">
    <source>
        <dbReference type="ARBA" id="ARBA00000900"/>
    </source>
</evidence>
<dbReference type="GO" id="GO:0061630">
    <property type="term" value="F:ubiquitin protein ligase activity"/>
    <property type="evidence" value="ECO:0007669"/>
    <property type="project" value="UniProtKB-EC"/>
</dbReference>
<dbReference type="InterPro" id="IPR003613">
    <property type="entry name" value="Ubox_domain"/>
</dbReference>
<dbReference type="AlphaFoldDB" id="A0A2P6TU83"/>
<dbReference type="EMBL" id="LHPG02000006">
    <property type="protein sequence ID" value="PRW57621.1"/>
    <property type="molecule type" value="Genomic_DNA"/>
</dbReference>
<dbReference type="InterPro" id="IPR016024">
    <property type="entry name" value="ARM-type_fold"/>
</dbReference>
<dbReference type="InterPro" id="IPR013083">
    <property type="entry name" value="Znf_RING/FYVE/PHD"/>
</dbReference>
<feature type="region of interest" description="Disordered" evidence="3">
    <location>
        <begin position="446"/>
        <end position="471"/>
    </location>
</feature>
<dbReference type="UniPathway" id="UPA00143"/>
<proteinExistence type="predicted"/>
<dbReference type="SUPFAM" id="SSF57850">
    <property type="entry name" value="RING/U-box"/>
    <property type="match status" value="1"/>
</dbReference>
<dbReference type="EC" id="2.3.2.27" evidence="2"/>
<evidence type="ECO:0000313" key="5">
    <source>
        <dbReference type="EMBL" id="PRW57621.1"/>
    </source>
</evidence>
<evidence type="ECO:0000256" key="2">
    <source>
        <dbReference type="ARBA" id="ARBA00012483"/>
    </source>
</evidence>
<keyword evidence="6" id="KW-1185">Reference proteome</keyword>
<dbReference type="SUPFAM" id="SSF48371">
    <property type="entry name" value="ARM repeat"/>
    <property type="match status" value="1"/>
</dbReference>
<dbReference type="OrthoDB" id="512833at2759"/>
<evidence type="ECO:0000259" key="4">
    <source>
        <dbReference type="PROSITE" id="PS51698"/>
    </source>
</evidence>
<dbReference type="Proteomes" id="UP000239899">
    <property type="component" value="Unassembled WGS sequence"/>
</dbReference>
<protein>
    <recommendedName>
        <fullName evidence="2">RING-type E3 ubiquitin transferase</fullName>
        <ecNumber evidence="2">2.3.2.27</ecNumber>
    </recommendedName>
</protein>
<feature type="compositionally biased region" description="Pro residues" evidence="3">
    <location>
        <begin position="59"/>
        <end position="68"/>
    </location>
</feature>
<dbReference type="GO" id="GO:0016567">
    <property type="term" value="P:protein ubiquitination"/>
    <property type="evidence" value="ECO:0007669"/>
    <property type="project" value="UniProtKB-UniPathway"/>
</dbReference>
<organism evidence="5 6">
    <name type="scientific">Chlorella sorokiniana</name>
    <name type="common">Freshwater green alga</name>
    <dbReference type="NCBI Taxonomy" id="3076"/>
    <lineage>
        <taxon>Eukaryota</taxon>
        <taxon>Viridiplantae</taxon>
        <taxon>Chlorophyta</taxon>
        <taxon>core chlorophytes</taxon>
        <taxon>Trebouxiophyceae</taxon>
        <taxon>Chlorellales</taxon>
        <taxon>Chlorellaceae</taxon>
        <taxon>Chlorella clade</taxon>
        <taxon>Chlorella</taxon>
    </lineage>
</organism>
<reference evidence="5 6" key="1">
    <citation type="journal article" date="2018" name="Plant J.">
        <title>Genome sequences of Chlorella sorokiniana UTEX 1602 and Micractinium conductrix SAG 241.80: implications to maltose excretion by a green alga.</title>
        <authorList>
            <person name="Arriola M.B."/>
            <person name="Velmurugan N."/>
            <person name="Zhang Y."/>
            <person name="Plunkett M.H."/>
            <person name="Hondzo H."/>
            <person name="Barney B.M."/>
        </authorList>
    </citation>
    <scope>NUCLEOTIDE SEQUENCE [LARGE SCALE GENOMIC DNA]</scope>
    <source>
        <strain evidence="6">UTEX 1602</strain>
    </source>
</reference>
<evidence type="ECO:0000313" key="6">
    <source>
        <dbReference type="Proteomes" id="UP000239899"/>
    </source>
</evidence>
<feature type="compositionally biased region" description="Polar residues" evidence="3">
    <location>
        <begin position="771"/>
        <end position="786"/>
    </location>
</feature>
<comment type="catalytic activity">
    <reaction evidence="1">
        <text>S-ubiquitinyl-[E2 ubiquitin-conjugating enzyme]-L-cysteine + [acceptor protein]-L-lysine = [E2 ubiquitin-conjugating enzyme]-L-cysteine + N(6)-ubiquitinyl-[acceptor protein]-L-lysine.</text>
        <dbReference type="EC" id="2.3.2.27"/>
    </reaction>
</comment>
<gene>
    <name evidence="5" type="ORF">C2E21_3658</name>
</gene>
<feature type="compositionally biased region" description="Gly residues" evidence="3">
    <location>
        <begin position="30"/>
        <end position="39"/>
    </location>
</feature>
<comment type="caution">
    <text evidence="5">The sequence shown here is derived from an EMBL/GenBank/DDBJ whole genome shotgun (WGS) entry which is preliminary data.</text>
</comment>
<feature type="region of interest" description="Disordered" evidence="3">
    <location>
        <begin position="1"/>
        <end position="72"/>
    </location>
</feature>
<dbReference type="Gene3D" id="1.25.10.10">
    <property type="entry name" value="Leucine-rich Repeat Variant"/>
    <property type="match status" value="1"/>
</dbReference>
<feature type="domain" description="U-box" evidence="4">
    <location>
        <begin position="69"/>
        <end position="149"/>
    </location>
</feature>
<dbReference type="Pfam" id="PF04564">
    <property type="entry name" value="U-box"/>
    <property type="match status" value="1"/>
</dbReference>
<dbReference type="PROSITE" id="PS51698">
    <property type="entry name" value="U_BOX"/>
    <property type="match status" value="1"/>
</dbReference>
<feature type="region of interest" description="Disordered" evidence="3">
    <location>
        <begin position="223"/>
        <end position="270"/>
    </location>
</feature>
<dbReference type="InterPro" id="IPR052085">
    <property type="entry name" value="WD-SAM-U-box"/>
</dbReference>
<dbReference type="InterPro" id="IPR011989">
    <property type="entry name" value="ARM-like"/>
</dbReference>
<dbReference type="PANTHER" id="PTHR46573:SF1">
    <property type="entry name" value="WD REPEAT, SAM AND U-BOX DOMAIN-CONTAINING PROTEIN 1"/>
    <property type="match status" value="1"/>
</dbReference>
<accession>A0A2P6TU83</accession>
<dbReference type="SMART" id="SM00504">
    <property type="entry name" value="Ubox"/>
    <property type="match status" value="1"/>
</dbReference>
<name>A0A2P6TU83_CHLSO</name>
<dbReference type="PANTHER" id="PTHR46573">
    <property type="entry name" value="WD REPEAT, SAM AND U-BOX DOMAIN-CONTAINING PROTEIN 1"/>
    <property type="match status" value="1"/>
</dbReference>
<dbReference type="Gene3D" id="3.30.40.10">
    <property type="entry name" value="Zinc/RING finger domain, C3HC4 (zinc finger)"/>
    <property type="match status" value="1"/>
</dbReference>
<sequence length="963" mass="97937">MGAAPDPPPERSQDGASPPDGRQGPQPASGGAGGGGGGGGHRRPTLPSLPGFLAGARPSGPPVPVEPPEPPDEFIDPISQELLIDPVLLVETGQSYERSNLELWFKRCQEAGRPCTDPLTRQVLRHTTVVPNFSLKSLVTSWAERHRISDLSTFSKGMGRQRTMARVHSPGSPAALAADALAELNLSPGAGHASHAAGQVDGSLGKPSYPALAGARLGAGDSAEPEVAQVAPPLQRRQASVPPRPSSPQELYPTMRPGTTPPSNRRQAAEAALGALRSAAAPGGGSASASRGAAPYHAWSLMQLAGDGEGRRILWEENAIPLAIYMLGQSHTQQQRPGQAAADEDPLEAAKPALCALLQRLAARDRDVAASIAQCGGVQALVGQLTAGDPAHRAAGCFALYFLGWQGSAIRSAIYQALAEHAVACRLPPRALMAFWRFWEHQQQPEAAGQAGSRPGSPSASSQAGGANHADLAEGREAQWEPLALLLHMLAEGAVSGSGTPTAASQHMLQQMDAAGTAIPAVLAHGAVASGDPAVNFAAARATHLLAQLPQNLPLLIPALLQAGQAAAAGAAEAALDESAAVGHPGYAVIGGSETAGGKAAGNAALLLWELSYSPASGGTYPPAVQLVQQGGHLLLPSLEAALDPAQGRQAACRRVAAGLLACLLFEPPHQQPGTSAAAAADGMRRLLAQPAAAQVLQRLLALLQPDVAAAHPQAARAAALAVANMAAFRGAAPAAAAQIPEATPAGMRAKLAGLTNRLKKATPGSLGSGDYSQALGSAGSTTEGSPGSFDREQPTEPRAALQYFGAVHLLLRLVPHCSAAAAAAEATAASAARAPAAPMLAQPTTLASPTAAQQAAAAASAAAESAAEQRAVLVAVLQALNNLCVDPAIAGRLQRWARPTVEAHQQLTAALMAAMSDPSLPPASREHARLLLHTESGAPGQRHALACTLLAPPARPAAYPNP</sequence>